<dbReference type="SUPFAM" id="SSF54631">
    <property type="entry name" value="CBS-domain pair"/>
    <property type="match status" value="1"/>
</dbReference>
<gene>
    <name evidence="4" type="ORF">E2K98_24135</name>
</gene>
<dbReference type="CDD" id="cd04617">
    <property type="entry name" value="CBS_pair_CcpN"/>
    <property type="match status" value="1"/>
</dbReference>
<proteinExistence type="predicted"/>
<reference evidence="4 5" key="1">
    <citation type="submission" date="2019-03" db="EMBL/GenBank/DDBJ databases">
        <title>Bacillus niacini sp. nov. a Nicotinate-Metabolizing Mesophile Isolated from Soil.</title>
        <authorList>
            <person name="Zhang G."/>
        </authorList>
    </citation>
    <scope>NUCLEOTIDE SEQUENCE [LARGE SCALE GENOMIC DNA]</scope>
    <source>
        <strain evidence="4 5">WN066</strain>
    </source>
</reference>
<protein>
    <submittedName>
        <fullName evidence="4">Transcriptional regulator</fullName>
    </submittedName>
</protein>
<name>A0A4R5VKJ5_9BACI</name>
<dbReference type="InterPro" id="IPR016842">
    <property type="entry name" value="UCP026546_HTH-CBS"/>
</dbReference>
<dbReference type="PANTHER" id="PTHR48108">
    <property type="entry name" value="CBS DOMAIN-CONTAINING PROTEIN CBSX2, CHLOROPLASTIC"/>
    <property type="match status" value="1"/>
</dbReference>
<dbReference type="EMBL" id="SMYO01000015">
    <property type="protein sequence ID" value="TDK58316.1"/>
    <property type="molecule type" value="Genomic_DNA"/>
</dbReference>
<dbReference type="Proteomes" id="UP000295132">
    <property type="component" value="Unassembled WGS sequence"/>
</dbReference>
<dbReference type="InterPro" id="IPR036388">
    <property type="entry name" value="WH-like_DNA-bd_sf"/>
</dbReference>
<dbReference type="SUPFAM" id="SSF46785">
    <property type="entry name" value="Winged helix' DNA-binding domain"/>
    <property type="match status" value="1"/>
</dbReference>
<organism evidence="4 5">
    <name type="scientific">Bacillus salipaludis</name>
    <dbReference type="NCBI Taxonomy" id="2547811"/>
    <lineage>
        <taxon>Bacteria</taxon>
        <taxon>Bacillati</taxon>
        <taxon>Bacillota</taxon>
        <taxon>Bacilli</taxon>
        <taxon>Bacillales</taxon>
        <taxon>Bacillaceae</taxon>
        <taxon>Bacillus</taxon>
    </lineage>
</organism>
<sequence length="246" mass="28144">MFRILVKCNILYVNKYNTFKKLRQIRTYFFERRAEVIKLTKRQDEILQIVKASGPITGKEIAEKLSLTRAALRPDLAILTMSGNLDARPRVGYFYNQELEVKQHAEKFLHQQVSDFKAHPIVVEKSTSVYDAIVQLFLEDVGTLYAVDEEGNLAGVISRKDLLRTAIGNQNLNELPVSVIMTRMPNIVTIRPEETLLEAAKKMINNHIDSLPVVKEVDDHTYLLVGRITKTTITRAYLEIMDQKLG</sequence>
<evidence type="ECO:0000313" key="5">
    <source>
        <dbReference type="Proteomes" id="UP000295132"/>
    </source>
</evidence>
<dbReference type="AlphaFoldDB" id="A0A4R5VKJ5"/>
<dbReference type="InterPro" id="IPR036390">
    <property type="entry name" value="WH_DNA-bd_sf"/>
</dbReference>
<dbReference type="SMART" id="SM00116">
    <property type="entry name" value="CBS"/>
    <property type="match status" value="2"/>
</dbReference>
<dbReference type="Pfam" id="PF00571">
    <property type="entry name" value="CBS"/>
    <property type="match status" value="2"/>
</dbReference>
<dbReference type="PANTHER" id="PTHR48108:SF32">
    <property type="entry name" value="TRANSCRIPTIONAL REPRESSOR CCPN"/>
    <property type="match status" value="1"/>
</dbReference>
<evidence type="ECO:0000256" key="1">
    <source>
        <dbReference type="ARBA" id="ARBA00022737"/>
    </source>
</evidence>
<accession>A0A4R5VKJ5</accession>
<dbReference type="InterPro" id="IPR046342">
    <property type="entry name" value="CBS_dom_sf"/>
</dbReference>
<dbReference type="PROSITE" id="PS51371">
    <property type="entry name" value="CBS"/>
    <property type="match status" value="2"/>
</dbReference>
<dbReference type="PIRSF" id="PIRSF026546">
    <property type="entry name" value="UCP026546_CBS_YqzB"/>
    <property type="match status" value="1"/>
</dbReference>
<evidence type="ECO:0000256" key="2">
    <source>
        <dbReference type="PROSITE-ProRule" id="PRU00703"/>
    </source>
</evidence>
<feature type="domain" description="CBS" evidence="3">
    <location>
        <begin position="116"/>
        <end position="175"/>
    </location>
</feature>
<evidence type="ECO:0000313" key="4">
    <source>
        <dbReference type="EMBL" id="TDK58316.1"/>
    </source>
</evidence>
<dbReference type="InterPro" id="IPR000644">
    <property type="entry name" value="CBS_dom"/>
</dbReference>
<dbReference type="Gene3D" id="1.10.10.10">
    <property type="entry name" value="Winged helix-like DNA-binding domain superfamily/Winged helix DNA-binding domain"/>
    <property type="match status" value="1"/>
</dbReference>
<feature type="domain" description="CBS" evidence="3">
    <location>
        <begin position="181"/>
        <end position="243"/>
    </location>
</feature>
<evidence type="ECO:0000259" key="3">
    <source>
        <dbReference type="PROSITE" id="PS51371"/>
    </source>
</evidence>
<dbReference type="InterPro" id="IPR051462">
    <property type="entry name" value="CBS_domain-containing"/>
</dbReference>
<dbReference type="Gene3D" id="3.10.580.10">
    <property type="entry name" value="CBS-domain"/>
    <property type="match status" value="1"/>
</dbReference>
<keyword evidence="1" id="KW-0677">Repeat</keyword>
<comment type="caution">
    <text evidence="4">The sequence shown here is derived from an EMBL/GenBank/DDBJ whole genome shotgun (WGS) entry which is preliminary data.</text>
</comment>
<keyword evidence="2" id="KW-0129">CBS domain</keyword>
<dbReference type="InterPro" id="IPR013196">
    <property type="entry name" value="HTH_11"/>
</dbReference>
<dbReference type="Pfam" id="PF08279">
    <property type="entry name" value="HTH_11"/>
    <property type="match status" value="1"/>
</dbReference>